<protein>
    <submittedName>
        <fullName evidence="1">Uncharacterized protein</fullName>
    </submittedName>
</protein>
<evidence type="ECO:0000313" key="1">
    <source>
        <dbReference type="EMBL" id="MBU9713610.1"/>
    </source>
</evidence>
<dbReference type="Proteomes" id="UP000784880">
    <property type="component" value="Unassembled WGS sequence"/>
</dbReference>
<keyword evidence="2" id="KW-1185">Reference proteome</keyword>
<sequence>MVIDEKMLQDDLYGIMLKQVKNDFSDGLFDDHLLTLWNMSSHLSFLKEKDLINVWVNYRVQQQIQKLYRTQPNLFAGFKRIIGQERIEKTLALGGFFVTFQYGHDRFIPITIANKLKGEKKFLNRIMDSATFHLERKYPKWDDIHQLNLVDELISDRLGSDLKIPQLITKKESLFFYLDGRVGYDDAFKPVHVEFLSSMTKIPTSIFRLAVKFHKPICLVLATTNDKGEAQLIAHDLMWMHDNTMEDDAQLLYHQFETLLLEKPEHWKNWDKPNDDEVKSLRKKKMDSQIDVYNRWGTRGFSFQSREMYDIASS</sequence>
<dbReference type="EMBL" id="JAHQCS010000145">
    <property type="protein sequence ID" value="MBU9713610.1"/>
    <property type="molecule type" value="Genomic_DNA"/>
</dbReference>
<comment type="caution">
    <text evidence="1">The sequence shown here is derived from an EMBL/GenBank/DDBJ whole genome shotgun (WGS) entry which is preliminary data.</text>
</comment>
<dbReference type="RefSeq" id="WP_217067760.1">
    <property type="nucleotide sequence ID" value="NZ_JAHQCS010000145.1"/>
</dbReference>
<organism evidence="1 2">
    <name type="scientific">Evansella tamaricis</name>
    <dbReference type="NCBI Taxonomy" id="2069301"/>
    <lineage>
        <taxon>Bacteria</taxon>
        <taxon>Bacillati</taxon>
        <taxon>Bacillota</taxon>
        <taxon>Bacilli</taxon>
        <taxon>Bacillales</taxon>
        <taxon>Bacillaceae</taxon>
        <taxon>Evansella</taxon>
    </lineage>
</organism>
<gene>
    <name evidence="1" type="ORF">KS419_17920</name>
</gene>
<proteinExistence type="predicted"/>
<reference evidence="1 2" key="1">
    <citation type="submission" date="2021-06" db="EMBL/GenBank/DDBJ databases">
        <title>Bacillus sp. RD4P76, an endophyte from a halophyte.</title>
        <authorList>
            <person name="Sun J.-Q."/>
        </authorList>
    </citation>
    <scope>NUCLEOTIDE SEQUENCE [LARGE SCALE GENOMIC DNA]</scope>
    <source>
        <strain evidence="1 2">CGMCC 1.15917</strain>
    </source>
</reference>
<evidence type="ECO:0000313" key="2">
    <source>
        <dbReference type="Proteomes" id="UP000784880"/>
    </source>
</evidence>
<accession>A0ABS6JJP3</accession>
<name>A0ABS6JJP3_9BACI</name>